<dbReference type="PANTHER" id="PTHR34295:SF1">
    <property type="entry name" value="BIOTIN TRANSPORTER BIOY"/>
    <property type="match status" value="1"/>
</dbReference>
<comment type="caution">
    <text evidence="4">The sequence shown here is derived from an EMBL/GenBank/DDBJ whole genome shotgun (WGS) entry which is preliminary data.</text>
</comment>
<evidence type="ECO:0000313" key="5">
    <source>
        <dbReference type="Proteomes" id="UP001597307"/>
    </source>
</evidence>
<dbReference type="InterPro" id="IPR003784">
    <property type="entry name" value="BioY"/>
</dbReference>
<feature type="transmembrane region" description="Helical" evidence="3">
    <location>
        <begin position="79"/>
        <end position="104"/>
    </location>
</feature>
<feature type="transmembrane region" description="Helical" evidence="3">
    <location>
        <begin position="53"/>
        <end position="72"/>
    </location>
</feature>
<keyword evidence="2" id="KW-0813">Transport</keyword>
<dbReference type="RefSeq" id="WP_343878575.1">
    <property type="nucleotide sequence ID" value="NZ_BAAAIJ010000020.1"/>
</dbReference>
<dbReference type="Proteomes" id="UP001597307">
    <property type="component" value="Unassembled WGS sequence"/>
</dbReference>
<reference evidence="5" key="1">
    <citation type="journal article" date="2019" name="Int. J. Syst. Evol. Microbiol.">
        <title>The Global Catalogue of Microorganisms (GCM) 10K type strain sequencing project: providing services to taxonomists for standard genome sequencing and annotation.</title>
        <authorList>
            <consortium name="The Broad Institute Genomics Platform"/>
            <consortium name="The Broad Institute Genome Sequencing Center for Infectious Disease"/>
            <person name="Wu L."/>
            <person name="Ma J."/>
        </authorList>
    </citation>
    <scope>NUCLEOTIDE SEQUENCE [LARGE SCALE GENOMIC DNA]</scope>
    <source>
        <strain evidence="5">JCM 11496</strain>
    </source>
</reference>
<protein>
    <recommendedName>
        <fullName evidence="2">Biotin transporter</fullName>
    </recommendedName>
</protein>
<organism evidence="4 5">
    <name type="scientific">Arthrobacter flavus</name>
    <dbReference type="NCBI Taxonomy" id="95172"/>
    <lineage>
        <taxon>Bacteria</taxon>
        <taxon>Bacillati</taxon>
        <taxon>Actinomycetota</taxon>
        <taxon>Actinomycetes</taxon>
        <taxon>Micrococcales</taxon>
        <taxon>Micrococcaceae</taxon>
        <taxon>Arthrobacter</taxon>
    </lineage>
</organism>
<dbReference type="PANTHER" id="PTHR34295">
    <property type="entry name" value="BIOTIN TRANSPORTER BIOY"/>
    <property type="match status" value="1"/>
</dbReference>
<dbReference type="Gene3D" id="1.10.1760.20">
    <property type="match status" value="1"/>
</dbReference>
<dbReference type="EMBL" id="JBHUGA010000021">
    <property type="protein sequence ID" value="MFD1846570.1"/>
    <property type="molecule type" value="Genomic_DNA"/>
</dbReference>
<evidence type="ECO:0000313" key="4">
    <source>
        <dbReference type="EMBL" id="MFD1846570.1"/>
    </source>
</evidence>
<gene>
    <name evidence="4" type="ORF">ACFSFX_08175</name>
</gene>
<comment type="similarity">
    <text evidence="1 2">Belongs to the BioY family.</text>
</comment>
<evidence type="ECO:0000256" key="2">
    <source>
        <dbReference type="PIRNR" id="PIRNR016661"/>
    </source>
</evidence>
<keyword evidence="2 3" id="KW-0472">Membrane</keyword>
<sequence>MHLENQVPAAAAVGTPTHARRRWSATDLSLIAVFAAFVAALAILPAIPAGPLGVPLTLQTLAVMVTGIVLGPSRGFAAVALYVVVGLAGLPIFAGFTGGVGVLAGPSAGYLLAFPVAALVAGFLARLVLVRVRRFRYAALFAACMVTSLLVIHTLGIAGLMINGKLDFAAAVLADVIYLPGDVVKNLVAAAIGLSVHRAFPRLIGAGRTGSVTAT</sequence>
<feature type="transmembrane region" description="Helical" evidence="3">
    <location>
        <begin position="28"/>
        <end position="47"/>
    </location>
</feature>
<evidence type="ECO:0000256" key="1">
    <source>
        <dbReference type="ARBA" id="ARBA00010692"/>
    </source>
</evidence>
<name>A0ABW4Q775_9MICC</name>
<feature type="transmembrane region" description="Helical" evidence="3">
    <location>
        <begin position="110"/>
        <end position="130"/>
    </location>
</feature>
<proteinExistence type="inferred from homology"/>
<feature type="transmembrane region" description="Helical" evidence="3">
    <location>
        <begin position="137"/>
        <end position="162"/>
    </location>
</feature>
<keyword evidence="2" id="KW-1003">Cell membrane</keyword>
<keyword evidence="5" id="KW-1185">Reference proteome</keyword>
<comment type="subcellular location">
    <subcellularLocation>
        <location evidence="2">Cell membrane</location>
        <topology evidence="2">Multi-pass membrane protein</topology>
    </subcellularLocation>
</comment>
<keyword evidence="3" id="KW-1133">Transmembrane helix</keyword>
<accession>A0ABW4Q775</accession>
<dbReference type="Pfam" id="PF02632">
    <property type="entry name" value="BioY"/>
    <property type="match status" value="1"/>
</dbReference>
<keyword evidence="3" id="KW-0812">Transmembrane</keyword>
<dbReference type="PIRSF" id="PIRSF016661">
    <property type="entry name" value="BioY"/>
    <property type="match status" value="1"/>
</dbReference>
<evidence type="ECO:0000256" key="3">
    <source>
        <dbReference type="SAM" id="Phobius"/>
    </source>
</evidence>